<dbReference type="EMBL" id="RCIY01000087">
    <property type="protein sequence ID" value="TGG78415.1"/>
    <property type="molecule type" value="Genomic_DNA"/>
</dbReference>
<dbReference type="AlphaFoldDB" id="A0A8H1L7X0"/>
<dbReference type="Proteomes" id="UP000298111">
    <property type="component" value="Unassembled WGS sequence"/>
</dbReference>
<proteinExistence type="predicted"/>
<name>A0A8H1L7X0_9ACTN</name>
<evidence type="ECO:0000313" key="2">
    <source>
        <dbReference type="Proteomes" id="UP000298111"/>
    </source>
</evidence>
<gene>
    <name evidence="1" type="ORF">D8771_24710</name>
</gene>
<accession>A0A8H1L7X0</accession>
<comment type="caution">
    <text evidence="1">The sequence shown here is derived from an EMBL/GenBank/DDBJ whole genome shotgun (WGS) entry which is preliminary data.</text>
</comment>
<dbReference type="GeneID" id="75186132"/>
<sequence length="436" mass="44305">MPLSYQDVIAADLSSLLDVAEAWQNMGERFGELKGHYTKHVPRALAEDGRWQGESFGAHQDASSVTAFEFGAAKIEALAIASLLRKAHAELTRLRKAVKDLVDDAEEKHYKVDSSGKATYVGADKHEKQALRNDPTYAAAQQEAEHAWTVKIAKAVQAVDDADEKAKRALIRAASDISPDGRGIGGFNAHAEGDLDKAGAPEATATKTNGWTSKSKTTVTGPGAGFSATGPGYGREGMLKLYADIGHVTSDGSLKRGETTLSGIADGYAGARGTLSGGITDKGLDGRGEVSASGRALAEGRVESDVASAYVRGTGFVGGEAGLTAGADVDGVKVSRDAFAGVKGGAAGGVEAGGISIGATGEAWAGAGSEADFKLGRTEDGKLRIGAKGGAALPFGGAVGLEVTIDPGKVAKTAGDAADAVGDTVGSIKNTLTGIF</sequence>
<protein>
    <submittedName>
        <fullName evidence="1">Uncharacterized protein</fullName>
    </submittedName>
</protein>
<dbReference type="RefSeq" id="WP_135567425.1">
    <property type="nucleotide sequence ID" value="NZ_CP103061.1"/>
</dbReference>
<evidence type="ECO:0000313" key="1">
    <source>
        <dbReference type="EMBL" id="TGG78415.1"/>
    </source>
</evidence>
<reference evidence="1 2" key="1">
    <citation type="submission" date="2018-10" db="EMBL/GenBank/DDBJ databases">
        <title>Isolation of pseudouridimycin from Streptomyces albus DSM 40763.</title>
        <authorList>
            <person name="Rosenqvist P."/>
            <person name="Metsae-Ketelae M."/>
            <person name="Virta P."/>
        </authorList>
    </citation>
    <scope>NUCLEOTIDE SEQUENCE [LARGE SCALE GENOMIC DNA]</scope>
    <source>
        <strain evidence="1 2">DSM 40763</strain>
    </source>
</reference>
<organism evidence="1 2">
    <name type="scientific">Streptomyces albus</name>
    <dbReference type="NCBI Taxonomy" id="1888"/>
    <lineage>
        <taxon>Bacteria</taxon>
        <taxon>Bacillati</taxon>
        <taxon>Actinomycetota</taxon>
        <taxon>Actinomycetes</taxon>
        <taxon>Kitasatosporales</taxon>
        <taxon>Streptomycetaceae</taxon>
        <taxon>Streptomyces</taxon>
    </lineage>
</organism>